<comment type="similarity">
    <text evidence="8">Belongs to the ribose-phosphate pyrophosphokinase family.</text>
</comment>
<dbReference type="PANTHER" id="PTHR10210">
    <property type="entry name" value="RIBOSE-PHOSPHATE DIPHOSPHOKINASE FAMILY MEMBER"/>
    <property type="match status" value="1"/>
</dbReference>
<evidence type="ECO:0000256" key="4">
    <source>
        <dbReference type="ARBA" id="ARBA00022741"/>
    </source>
</evidence>
<evidence type="ECO:0000256" key="2">
    <source>
        <dbReference type="ARBA" id="ARBA00022679"/>
    </source>
</evidence>
<evidence type="ECO:0000256" key="7">
    <source>
        <dbReference type="ARBA" id="ARBA00049535"/>
    </source>
</evidence>
<organism evidence="11 12">
    <name type="scientific">Pseudohongiella spirulinae</name>
    <dbReference type="NCBI Taxonomy" id="1249552"/>
    <lineage>
        <taxon>Bacteria</taxon>
        <taxon>Pseudomonadati</taxon>
        <taxon>Pseudomonadota</taxon>
        <taxon>Gammaproteobacteria</taxon>
        <taxon>Pseudomonadales</taxon>
        <taxon>Pseudohongiellaceae</taxon>
        <taxon>Pseudohongiella</taxon>
    </lineage>
</organism>
<evidence type="ECO:0000259" key="9">
    <source>
        <dbReference type="Pfam" id="PF00156"/>
    </source>
</evidence>
<dbReference type="PANTHER" id="PTHR10210:SF32">
    <property type="entry name" value="RIBOSE-PHOSPHATE PYROPHOSPHOKINASE 2"/>
    <property type="match status" value="1"/>
</dbReference>
<dbReference type="FunFam" id="3.40.50.2020:FF:000014">
    <property type="entry name" value="Ribose-phosphate pyrophosphokinase 1"/>
    <property type="match status" value="1"/>
</dbReference>
<keyword evidence="3 8" id="KW-0545">Nucleotide biosynthesis</keyword>
<dbReference type="GO" id="GO:0004749">
    <property type="term" value="F:ribose phosphate diphosphokinase activity"/>
    <property type="evidence" value="ECO:0007669"/>
    <property type="project" value="UniProtKB-EC"/>
</dbReference>
<evidence type="ECO:0000259" key="10">
    <source>
        <dbReference type="Pfam" id="PF13793"/>
    </source>
</evidence>
<keyword evidence="12" id="KW-1185">Reference proteome</keyword>
<dbReference type="NCBIfam" id="TIGR01251">
    <property type="entry name" value="ribP_PPkin"/>
    <property type="match status" value="1"/>
</dbReference>
<evidence type="ECO:0000313" key="12">
    <source>
        <dbReference type="Proteomes" id="UP000065641"/>
    </source>
</evidence>
<dbReference type="Gene3D" id="3.40.50.2020">
    <property type="match status" value="2"/>
</dbReference>
<dbReference type="EC" id="2.7.6.1" evidence="1"/>
<evidence type="ECO:0000313" key="11">
    <source>
        <dbReference type="EMBL" id="ALO45028.1"/>
    </source>
</evidence>
<dbReference type="SMART" id="SM01400">
    <property type="entry name" value="Pribosyltran_N"/>
    <property type="match status" value="1"/>
</dbReference>
<dbReference type="Pfam" id="PF13793">
    <property type="entry name" value="Pribosyltran_N"/>
    <property type="match status" value="1"/>
</dbReference>
<gene>
    <name evidence="11" type="ORF">PS2015_338</name>
</gene>
<keyword evidence="5 11" id="KW-0418">Kinase</keyword>
<dbReference type="InterPro" id="IPR029057">
    <property type="entry name" value="PRTase-like"/>
</dbReference>
<accession>A0A0S2KAF0</accession>
<dbReference type="AlphaFoldDB" id="A0A0S2KAF0"/>
<feature type="domain" description="Phosphoribosyltransferase" evidence="9">
    <location>
        <begin position="144"/>
        <end position="271"/>
    </location>
</feature>
<dbReference type="GO" id="GO:0016301">
    <property type="term" value="F:kinase activity"/>
    <property type="evidence" value="ECO:0007669"/>
    <property type="project" value="UniProtKB-KW"/>
</dbReference>
<dbReference type="KEGG" id="pspi:PS2015_338"/>
<dbReference type="PATRIC" id="fig|1249552.3.peg.345"/>
<keyword evidence="4" id="KW-0547">Nucleotide-binding</keyword>
<dbReference type="InterPro" id="IPR029099">
    <property type="entry name" value="Pribosyltran_N"/>
</dbReference>
<dbReference type="Proteomes" id="UP000065641">
    <property type="component" value="Chromosome"/>
</dbReference>
<comment type="catalytic activity">
    <reaction evidence="7">
        <text>D-ribose 5-phosphate + ATP = 5-phospho-alpha-D-ribose 1-diphosphate + AMP + H(+)</text>
        <dbReference type="Rhea" id="RHEA:15609"/>
        <dbReference type="ChEBI" id="CHEBI:15378"/>
        <dbReference type="ChEBI" id="CHEBI:30616"/>
        <dbReference type="ChEBI" id="CHEBI:58017"/>
        <dbReference type="ChEBI" id="CHEBI:78346"/>
        <dbReference type="ChEBI" id="CHEBI:456215"/>
        <dbReference type="EC" id="2.7.6.1"/>
    </reaction>
</comment>
<dbReference type="Pfam" id="PF00156">
    <property type="entry name" value="Pribosyltran"/>
    <property type="match status" value="1"/>
</dbReference>
<dbReference type="InterPro" id="IPR005946">
    <property type="entry name" value="Rib-P_diPkinase"/>
</dbReference>
<dbReference type="SUPFAM" id="SSF53271">
    <property type="entry name" value="PRTase-like"/>
    <property type="match status" value="2"/>
</dbReference>
<name>A0A0S2KAF0_9GAMM</name>
<keyword evidence="6" id="KW-0067">ATP-binding</keyword>
<dbReference type="GO" id="GO:0005524">
    <property type="term" value="F:ATP binding"/>
    <property type="evidence" value="ECO:0007669"/>
    <property type="project" value="UniProtKB-KW"/>
</dbReference>
<dbReference type="RefSeq" id="WP_058020537.1">
    <property type="nucleotide sequence ID" value="NZ_CP013189.1"/>
</dbReference>
<dbReference type="OrthoDB" id="324294at2"/>
<evidence type="ECO:0000256" key="8">
    <source>
        <dbReference type="RuleBase" id="RU004324"/>
    </source>
</evidence>
<dbReference type="NCBIfam" id="NF005537">
    <property type="entry name" value="PRK07199.1"/>
    <property type="match status" value="1"/>
</dbReference>
<dbReference type="STRING" id="1249552.PS2015_338"/>
<dbReference type="GO" id="GO:0005737">
    <property type="term" value="C:cytoplasm"/>
    <property type="evidence" value="ECO:0007669"/>
    <property type="project" value="TreeGrafter"/>
</dbReference>
<dbReference type="GO" id="GO:0002189">
    <property type="term" value="C:ribose phosphate diphosphokinase complex"/>
    <property type="evidence" value="ECO:0007669"/>
    <property type="project" value="TreeGrafter"/>
</dbReference>
<dbReference type="GO" id="GO:0000287">
    <property type="term" value="F:magnesium ion binding"/>
    <property type="evidence" value="ECO:0007669"/>
    <property type="project" value="InterPro"/>
</dbReference>
<dbReference type="GO" id="GO:0006164">
    <property type="term" value="P:purine nucleotide biosynthetic process"/>
    <property type="evidence" value="ECO:0007669"/>
    <property type="project" value="TreeGrafter"/>
</dbReference>
<evidence type="ECO:0000256" key="3">
    <source>
        <dbReference type="ARBA" id="ARBA00022727"/>
    </source>
</evidence>
<evidence type="ECO:0000256" key="6">
    <source>
        <dbReference type="ARBA" id="ARBA00022840"/>
    </source>
</evidence>
<dbReference type="CDD" id="cd06223">
    <property type="entry name" value="PRTases_typeI"/>
    <property type="match status" value="1"/>
</dbReference>
<dbReference type="InterPro" id="IPR000836">
    <property type="entry name" value="PRTase_dom"/>
</dbReference>
<keyword evidence="2" id="KW-0808">Transferase</keyword>
<sequence length="295" mass="32561">MTPILYEMPGQEPLARSLSKLLGWQQGQAIIRQFPDGETYIRILDDVRDKKAVILSQLHHPDETTLPMLLMADTLRDLGAEKVGLIAPYLAYMRQDKRFNEGEGVSSHYYSRLISAHLDWLLTVDPHLHRIHDLSEVYSIPSLSLTAVAPMAGWIRENVDRPLIIGPDSESEQWAARVAELAGAPCEVLTKQRLGDRDVKISLPHVDRYLDYTPVLVDDMISTGRTMIQAAGHLTSAGMRAPICVVVHGLFSPGARQELQDSQLTVVTCNSIPDASNKIDLAPLLGEGLACLSGI</sequence>
<feature type="domain" description="Ribose-phosphate pyrophosphokinase N-terminal" evidence="10">
    <location>
        <begin position="8"/>
        <end position="115"/>
    </location>
</feature>
<proteinExistence type="inferred from homology"/>
<dbReference type="GO" id="GO:0006015">
    <property type="term" value="P:5-phosphoribose 1-diphosphate biosynthetic process"/>
    <property type="evidence" value="ECO:0007669"/>
    <property type="project" value="TreeGrafter"/>
</dbReference>
<dbReference type="EMBL" id="CP013189">
    <property type="protein sequence ID" value="ALO45028.1"/>
    <property type="molecule type" value="Genomic_DNA"/>
</dbReference>
<evidence type="ECO:0000256" key="5">
    <source>
        <dbReference type="ARBA" id="ARBA00022777"/>
    </source>
</evidence>
<reference evidence="11 12" key="1">
    <citation type="submission" date="2015-11" db="EMBL/GenBank/DDBJ databases">
        <authorList>
            <person name="Zhang Y."/>
            <person name="Guo Z."/>
        </authorList>
    </citation>
    <scope>NUCLEOTIDE SEQUENCE [LARGE SCALE GENOMIC DNA]</scope>
    <source>
        <strain evidence="11 12">KCTC 32221</strain>
    </source>
</reference>
<evidence type="ECO:0000256" key="1">
    <source>
        <dbReference type="ARBA" id="ARBA00013247"/>
    </source>
</evidence>
<protein>
    <recommendedName>
        <fullName evidence="1">ribose-phosphate diphosphokinase</fullName>
        <ecNumber evidence="1">2.7.6.1</ecNumber>
    </recommendedName>
</protein>